<dbReference type="GO" id="GO:0008410">
    <property type="term" value="F:CoA-transferase activity"/>
    <property type="evidence" value="ECO:0007669"/>
    <property type="project" value="TreeGrafter"/>
</dbReference>
<dbReference type="SUPFAM" id="SSF89796">
    <property type="entry name" value="CoA-transferase family III (CaiB/BaiF)"/>
    <property type="match status" value="1"/>
</dbReference>
<dbReference type="Gene3D" id="3.30.1540.10">
    <property type="entry name" value="formyl-coa transferase, domain 3"/>
    <property type="match status" value="1"/>
</dbReference>
<keyword evidence="3" id="KW-1185">Reference proteome</keyword>
<dbReference type="PANTHER" id="PTHR48207:SF4">
    <property type="entry name" value="BLL6097 PROTEIN"/>
    <property type="match status" value="1"/>
</dbReference>
<reference evidence="2 3" key="1">
    <citation type="submission" date="2019-03" db="EMBL/GenBank/DDBJ databases">
        <title>Genomic Encyclopedia of Type Strains, Phase IV (KMG-IV): sequencing the most valuable type-strain genomes for metagenomic binning, comparative biology and taxonomic classification.</title>
        <authorList>
            <person name="Goeker M."/>
        </authorList>
    </citation>
    <scope>NUCLEOTIDE SEQUENCE [LARGE SCALE GENOMIC DNA]</scope>
    <source>
        <strain evidence="2 3">DSM 9035</strain>
    </source>
</reference>
<dbReference type="Gene3D" id="3.40.50.10540">
    <property type="entry name" value="Crotonobetainyl-coa:carnitine coa-transferase, domain 1"/>
    <property type="match status" value="1"/>
</dbReference>
<dbReference type="Pfam" id="PF02515">
    <property type="entry name" value="CoA_transf_3"/>
    <property type="match status" value="1"/>
</dbReference>
<dbReference type="EMBL" id="SMAI01000005">
    <property type="protein sequence ID" value="TCT04981.1"/>
    <property type="molecule type" value="Genomic_DNA"/>
</dbReference>
<dbReference type="PANTHER" id="PTHR48207">
    <property type="entry name" value="SUCCINATE--HYDROXYMETHYLGLUTARATE COA-TRANSFERASE"/>
    <property type="match status" value="1"/>
</dbReference>
<dbReference type="AlphaFoldDB" id="A0A4R3LWH8"/>
<comment type="caution">
    <text evidence="2">The sequence shown here is derived from an EMBL/GenBank/DDBJ whole genome shotgun (WGS) entry which is preliminary data.</text>
</comment>
<protein>
    <submittedName>
        <fullName evidence="2">Crotonobetainyl-CoA:carnitine CoA-transferase CaiB-like acyl-CoA transferase</fullName>
    </submittedName>
</protein>
<evidence type="ECO:0000313" key="3">
    <source>
        <dbReference type="Proteomes" id="UP000294664"/>
    </source>
</evidence>
<dbReference type="InterPro" id="IPR023606">
    <property type="entry name" value="CoA-Trfase_III_dom_1_sf"/>
</dbReference>
<dbReference type="InterPro" id="IPR044855">
    <property type="entry name" value="CoA-Trfase_III_dom3_sf"/>
</dbReference>
<name>A0A4R3LWH8_9HYPH</name>
<evidence type="ECO:0000256" key="1">
    <source>
        <dbReference type="ARBA" id="ARBA00022679"/>
    </source>
</evidence>
<organism evidence="2 3">
    <name type="scientific">Aquabacter spiritensis</name>
    <dbReference type="NCBI Taxonomy" id="933073"/>
    <lineage>
        <taxon>Bacteria</taxon>
        <taxon>Pseudomonadati</taxon>
        <taxon>Pseudomonadota</taxon>
        <taxon>Alphaproteobacteria</taxon>
        <taxon>Hyphomicrobiales</taxon>
        <taxon>Xanthobacteraceae</taxon>
        <taxon>Aquabacter</taxon>
    </lineage>
</organism>
<accession>A0A4R3LWH8</accession>
<evidence type="ECO:0000313" key="2">
    <source>
        <dbReference type="EMBL" id="TCT04981.1"/>
    </source>
</evidence>
<dbReference type="InterPro" id="IPR003673">
    <property type="entry name" value="CoA-Trfase_fam_III"/>
</dbReference>
<dbReference type="InterPro" id="IPR050483">
    <property type="entry name" value="CoA-transferase_III_domain"/>
</dbReference>
<dbReference type="Proteomes" id="UP000294664">
    <property type="component" value="Unassembled WGS sequence"/>
</dbReference>
<sequence>MAGPLASLKVLDLSTVIAGPYAGHILGDFGAAVIKIEPPEGDIMGAAGPARTPGRGAAFLNCNRDKEIRRLDLKDPGRRAEFLALVADADVLLHNMRMAAAERLGLGPEAMRAVNPRLVYCAIVGYGQDGPYRDRPAYDDVIQAEAGWAELHAQTGDAPRYAPTIAADKITALYAVAAITSALTARAATGLGATVEVPMFEVLTAFLAVEHLAGLTFVPPLGGSGYARVLSPHRRPYRTADGHISVLPYSARHWRSFFEAVGRDDWARDPALAADAERAAMIGILYARLDACLPERTTADWLALLRALDIPCAPVNSLDALLEDAHLKAVGLFQKEDHATEGPLLRVRSPIRFG</sequence>
<dbReference type="RefSeq" id="WP_132031074.1">
    <property type="nucleotide sequence ID" value="NZ_SMAI01000005.1"/>
</dbReference>
<dbReference type="OrthoDB" id="9806585at2"/>
<keyword evidence="1 2" id="KW-0808">Transferase</keyword>
<proteinExistence type="predicted"/>
<gene>
    <name evidence="2" type="ORF">EDC64_10512</name>
</gene>